<dbReference type="InterPro" id="IPR022409">
    <property type="entry name" value="PKD/Chitinase_dom"/>
</dbReference>
<evidence type="ECO:0000313" key="3">
    <source>
        <dbReference type="EMBL" id="QSW87088.1"/>
    </source>
</evidence>
<feature type="signal peptide" evidence="1">
    <location>
        <begin position="1"/>
        <end position="23"/>
    </location>
</feature>
<dbReference type="RefSeq" id="WP_207294353.1">
    <property type="nucleotide sequence ID" value="NZ_CP071448.1"/>
</dbReference>
<name>A0ABX7Q8W5_9FLAO</name>
<dbReference type="Proteomes" id="UP000663440">
    <property type="component" value="Chromosome"/>
</dbReference>
<dbReference type="SUPFAM" id="SSF49299">
    <property type="entry name" value="PKD domain"/>
    <property type="match status" value="1"/>
</dbReference>
<dbReference type="Gene3D" id="2.60.40.10">
    <property type="entry name" value="Immunoglobulins"/>
    <property type="match status" value="1"/>
</dbReference>
<dbReference type="InterPro" id="IPR013783">
    <property type="entry name" value="Ig-like_fold"/>
</dbReference>
<feature type="domain" description="PKD" evidence="2">
    <location>
        <begin position="35"/>
        <end position="107"/>
    </location>
</feature>
<dbReference type="EMBL" id="CP071448">
    <property type="protein sequence ID" value="QSW87088.1"/>
    <property type="molecule type" value="Genomic_DNA"/>
</dbReference>
<reference evidence="3 4" key="1">
    <citation type="submission" date="2021-03" db="EMBL/GenBank/DDBJ databases">
        <title>Flavobacterium kribbensis sp. nov, an endophytic bacteria, isolated from soybean.</title>
        <authorList>
            <person name="Lee J."/>
            <person name="Seo J."/>
        </authorList>
    </citation>
    <scope>NUCLEOTIDE SEQUENCE [LARGE SCALE GENOMIC DNA]</scope>
    <source>
        <strain evidence="3 4">BB8</strain>
    </source>
</reference>
<gene>
    <name evidence="3" type="ORF">J0383_12355</name>
</gene>
<protein>
    <submittedName>
        <fullName evidence="3">PKD domain-containing protein</fullName>
    </submittedName>
</protein>
<evidence type="ECO:0000256" key="1">
    <source>
        <dbReference type="SAM" id="SignalP"/>
    </source>
</evidence>
<dbReference type="CDD" id="cd00146">
    <property type="entry name" value="PKD"/>
    <property type="match status" value="1"/>
</dbReference>
<dbReference type="InterPro" id="IPR000601">
    <property type="entry name" value="PKD_dom"/>
</dbReference>
<evidence type="ECO:0000313" key="4">
    <source>
        <dbReference type="Proteomes" id="UP000663440"/>
    </source>
</evidence>
<proteinExistence type="predicted"/>
<sequence>MKKISTILMFIMLFFIINSCSKSDDEAIVDCLGDSILTELKHPVDAADSKKINFSIEYAGSDRTLSNVKWTFGDGQTATGLSVSHTYSTAGSYTVKAEVTTKKGSSSECTHEKTKTITVN</sequence>
<evidence type="ECO:0000259" key="2">
    <source>
        <dbReference type="PROSITE" id="PS50093"/>
    </source>
</evidence>
<keyword evidence="1" id="KW-0732">Signal</keyword>
<dbReference type="PROSITE" id="PS50093">
    <property type="entry name" value="PKD"/>
    <property type="match status" value="1"/>
</dbReference>
<organism evidence="3 4">
    <name type="scientific">Flavobacterium endoglycinae</name>
    <dbReference type="NCBI Taxonomy" id="2816357"/>
    <lineage>
        <taxon>Bacteria</taxon>
        <taxon>Pseudomonadati</taxon>
        <taxon>Bacteroidota</taxon>
        <taxon>Flavobacteriia</taxon>
        <taxon>Flavobacteriales</taxon>
        <taxon>Flavobacteriaceae</taxon>
        <taxon>Flavobacterium</taxon>
    </lineage>
</organism>
<dbReference type="SMART" id="SM00089">
    <property type="entry name" value="PKD"/>
    <property type="match status" value="1"/>
</dbReference>
<accession>A0ABX7Q8W5</accession>
<dbReference type="InterPro" id="IPR035986">
    <property type="entry name" value="PKD_dom_sf"/>
</dbReference>
<dbReference type="Pfam" id="PF18911">
    <property type="entry name" value="PKD_4"/>
    <property type="match status" value="1"/>
</dbReference>
<feature type="chain" id="PRO_5045187135" evidence="1">
    <location>
        <begin position="24"/>
        <end position="120"/>
    </location>
</feature>
<keyword evidence="4" id="KW-1185">Reference proteome</keyword>